<protein>
    <submittedName>
        <fullName evidence="1">Uncharacterized protein</fullName>
    </submittedName>
</protein>
<proteinExistence type="predicted"/>
<accession>A0A3G5A986</accession>
<name>A0A3G5A986_9VIRU</name>
<sequence>MASAFVETFTGGIECSGARGGKLSPCQCFFCDRMVKIDGGSYCSLECAGGVVKTKCYHMHSKCPVVGCNERKKSDFIDEACRRQYTDKGRIPPPFYPQPFCEGHLPKCVCGESRFTTLRMVMKYPLSEVELMKFNPTCSRCYLHCNIPECKEPREYVTHLRLGKFAHELLTLCSFHKFFTGEAPAKLVGLNKNCEIIRGHLTTSGLIDMKLFQGQTLEECYMTAIQLFSGSKDWGAYHKFRNHAYAIEQFRSEISSIGRAGRLLDDLVSKFENPNYFKKTSTLSISFVTTDETPQHDPEVISERQAPDSVIRNFVVAGGVQYMICNHKMEEKAKICHAALITTLVAMNGRKFRLENFKCSSHGGPPLAAAAPPLSPGLAPPRLCRESTGCGSPG</sequence>
<dbReference type="EMBL" id="MK072393">
    <property type="protein sequence ID" value="AYV83795.1"/>
    <property type="molecule type" value="Genomic_DNA"/>
</dbReference>
<evidence type="ECO:0000313" key="1">
    <source>
        <dbReference type="EMBL" id="AYV83795.1"/>
    </source>
</evidence>
<organism evidence="1">
    <name type="scientific">Hyperionvirus sp</name>
    <dbReference type="NCBI Taxonomy" id="2487770"/>
    <lineage>
        <taxon>Viruses</taxon>
        <taxon>Varidnaviria</taxon>
        <taxon>Bamfordvirae</taxon>
        <taxon>Nucleocytoviricota</taxon>
        <taxon>Megaviricetes</taxon>
        <taxon>Imitervirales</taxon>
        <taxon>Mimiviridae</taxon>
        <taxon>Klosneuvirinae</taxon>
    </lineage>
</organism>
<reference evidence="1" key="1">
    <citation type="submission" date="2018-10" db="EMBL/GenBank/DDBJ databases">
        <title>Hidden diversity of soil giant viruses.</title>
        <authorList>
            <person name="Schulz F."/>
            <person name="Alteio L."/>
            <person name="Goudeau D."/>
            <person name="Ryan E.M."/>
            <person name="Malmstrom R.R."/>
            <person name="Blanchard J."/>
            <person name="Woyke T."/>
        </authorList>
    </citation>
    <scope>NUCLEOTIDE SEQUENCE</scope>
    <source>
        <strain evidence="1">HYV1</strain>
    </source>
</reference>
<gene>
    <name evidence="1" type="ORF">Hyperionvirus11_68</name>
</gene>